<reference evidence="1" key="1">
    <citation type="submission" date="2023-07" db="EMBL/GenBank/DDBJ databases">
        <authorList>
            <consortium name="CYATHOMIX"/>
        </authorList>
    </citation>
    <scope>NUCLEOTIDE SEQUENCE</scope>
    <source>
        <strain evidence="1">N/A</strain>
    </source>
</reference>
<proteinExistence type="predicted"/>
<evidence type="ECO:0000313" key="1">
    <source>
        <dbReference type="EMBL" id="CAJ0604977.1"/>
    </source>
</evidence>
<dbReference type="AlphaFoldDB" id="A0AA36H772"/>
<sequence length="188" mass="21582">MMASTFIIGGCIGPKSVLERYLTPEQKSEVRKYVYSAFDGTNSDQVLANVNTYVHSVLRPEQWDSILPELKMYQAQKRECSVYAQLLPTLMYKQLVNSVFKAAELGASDQDLKRLVEDYVDRAMRSGLVPQRKNSVSPPDTSMVRSKPKVRHFPQRIIYERQRPSHPYVPSSLWQNSHNRIDSLKTTS</sequence>
<dbReference type="EMBL" id="CATQJL010000316">
    <property type="protein sequence ID" value="CAJ0604977.1"/>
    <property type="molecule type" value="Genomic_DNA"/>
</dbReference>
<comment type="caution">
    <text evidence="1">The sequence shown here is derived from an EMBL/GenBank/DDBJ whole genome shotgun (WGS) entry which is preliminary data.</text>
</comment>
<name>A0AA36H772_CYLNA</name>
<protein>
    <submittedName>
        <fullName evidence="1">Uncharacterized protein</fullName>
    </submittedName>
</protein>
<accession>A0AA36H772</accession>
<dbReference type="Proteomes" id="UP001176961">
    <property type="component" value="Unassembled WGS sequence"/>
</dbReference>
<organism evidence="1 2">
    <name type="scientific">Cylicocyclus nassatus</name>
    <name type="common">Nematode worm</name>
    <dbReference type="NCBI Taxonomy" id="53992"/>
    <lineage>
        <taxon>Eukaryota</taxon>
        <taxon>Metazoa</taxon>
        <taxon>Ecdysozoa</taxon>
        <taxon>Nematoda</taxon>
        <taxon>Chromadorea</taxon>
        <taxon>Rhabditida</taxon>
        <taxon>Rhabditina</taxon>
        <taxon>Rhabditomorpha</taxon>
        <taxon>Strongyloidea</taxon>
        <taxon>Strongylidae</taxon>
        <taxon>Cylicocyclus</taxon>
    </lineage>
</organism>
<evidence type="ECO:0000313" key="2">
    <source>
        <dbReference type="Proteomes" id="UP001176961"/>
    </source>
</evidence>
<keyword evidence="2" id="KW-1185">Reference proteome</keyword>
<gene>
    <name evidence="1" type="ORF">CYNAS_LOCUS16960</name>
</gene>